<dbReference type="Gene3D" id="3.30.730.10">
    <property type="entry name" value="AP2/ERF domain"/>
    <property type="match status" value="1"/>
</dbReference>
<keyword evidence="3" id="KW-1185">Reference proteome</keyword>
<dbReference type="GO" id="GO:0004519">
    <property type="term" value="F:endonuclease activity"/>
    <property type="evidence" value="ECO:0007669"/>
    <property type="project" value="UniProtKB-KW"/>
</dbReference>
<protein>
    <submittedName>
        <fullName evidence="2">HNH endonuclease</fullName>
    </submittedName>
</protein>
<keyword evidence="2" id="KW-0540">Nuclease</keyword>
<accession>A0ABY4B389</accession>
<sequence length="180" mass="20674">MNPTITALESDDYTIITYRDEQLLTWNAKLVPDYPNYYITDCGRVFSTNIQEFLKPTLKTGYLSVVLSNAEHSRRICIHRLVAIAYHGDPGPTYQVDHKDREKLNNQVTNLRWVTRQQNCFNRTKAANTSSQYMGVSAYRNRGFSAAIKLSGKRTPLGVFPTELEAHQAYLKAKQELHLF</sequence>
<dbReference type="RefSeq" id="WP_243512066.1">
    <property type="nucleotide sequence ID" value="NZ_CP094534.1"/>
</dbReference>
<feature type="domain" description="HNH nuclease" evidence="1">
    <location>
        <begin position="78"/>
        <end position="119"/>
    </location>
</feature>
<dbReference type="Gene3D" id="3.90.75.20">
    <property type="match status" value="1"/>
</dbReference>
<dbReference type="SUPFAM" id="SSF54171">
    <property type="entry name" value="DNA-binding domain"/>
    <property type="match status" value="1"/>
</dbReference>
<dbReference type="InterPro" id="IPR036955">
    <property type="entry name" value="AP2/ERF_dom_sf"/>
</dbReference>
<name>A0ABY4B389_9BACT</name>
<dbReference type="InterPro" id="IPR044925">
    <property type="entry name" value="His-Me_finger_sf"/>
</dbReference>
<reference evidence="2 3" key="1">
    <citation type="submission" date="2022-03" db="EMBL/GenBank/DDBJ databases">
        <title>Hymenobactersp. isolated from the air.</title>
        <authorList>
            <person name="Won M."/>
            <person name="Kwon S.-W."/>
        </authorList>
    </citation>
    <scope>NUCLEOTIDE SEQUENCE [LARGE SCALE GENOMIC DNA]</scope>
    <source>
        <strain evidence="2 3">KACC 22596</strain>
    </source>
</reference>
<dbReference type="Pfam" id="PF13392">
    <property type="entry name" value="HNH_3"/>
    <property type="match status" value="1"/>
</dbReference>
<proteinExistence type="predicted"/>
<keyword evidence="2" id="KW-0255">Endonuclease</keyword>
<gene>
    <name evidence="2" type="ORF">MTP16_17005</name>
</gene>
<dbReference type="InterPro" id="IPR016177">
    <property type="entry name" value="DNA-bd_dom_sf"/>
</dbReference>
<dbReference type="EMBL" id="CP094534">
    <property type="protein sequence ID" value="UOE32822.1"/>
    <property type="molecule type" value="Genomic_DNA"/>
</dbReference>
<evidence type="ECO:0000259" key="1">
    <source>
        <dbReference type="Pfam" id="PF13392"/>
    </source>
</evidence>
<evidence type="ECO:0000313" key="3">
    <source>
        <dbReference type="Proteomes" id="UP000831390"/>
    </source>
</evidence>
<dbReference type="SUPFAM" id="SSF54060">
    <property type="entry name" value="His-Me finger endonucleases"/>
    <property type="match status" value="1"/>
</dbReference>
<organism evidence="2 3">
    <name type="scientific">Hymenobacter monticola</name>
    <dbReference type="NCBI Taxonomy" id="1705399"/>
    <lineage>
        <taxon>Bacteria</taxon>
        <taxon>Pseudomonadati</taxon>
        <taxon>Bacteroidota</taxon>
        <taxon>Cytophagia</taxon>
        <taxon>Cytophagales</taxon>
        <taxon>Hymenobacteraceae</taxon>
        <taxon>Hymenobacter</taxon>
    </lineage>
</organism>
<keyword evidence="2" id="KW-0378">Hydrolase</keyword>
<evidence type="ECO:0000313" key="2">
    <source>
        <dbReference type="EMBL" id="UOE32822.1"/>
    </source>
</evidence>
<dbReference type="InterPro" id="IPR003615">
    <property type="entry name" value="HNH_nuc"/>
</dbReference>
<dbReference type="Proteomes" id="UP000831390">
    <property type="component" value="Chromosome"/>
</dbReference>